<gene>
    <name evidence="1" type="ORF">CEXT_632031</name>
</gene>
<evidence type="ECO:0000313" key="1">
    <source>
        <dbReference type="EMBL" id="GIY98736.1"/>
    </source>
</evidence>
<evidence type="ECO:0000313" key="2">
    <source>
        <dbReference type="Proteomes" id="UP001054945"/>
    </source>
</evidence>
<name>A0AAV4XU97_CAEEX</name>
<dbReference type="AlphaFoldDB" id="A0AAV4XU97"/>
<sequence>MQKCDWAYEDFQTAEMVQDSTMRMLQGRFRKEDDKNTCLRKSIDTLLTVGRIVRRTRERHKLYCSGLYENPRKQPVQTLTTFYKYRTMNTLKYIRLREEGSLNERTFKRAIVQKCDWAYEDFQTAEMVPDSTMCALQRQFRKENDKNNCLRRSVDTLITVGRIVRRAREIRKLYYTELSEDSEETTCSIIAEIVNNVEKYLQSLS</sequence>
<organism evidence="1 2">
    <name type="scientific">Caerostris extrusa</name>
    <name type="common">Bark spider</name>
    <name type="synonym">Caerostris bankana</name>
    <dbReference type="NCBI Taxonomy" id="172846"/>
    <lineage>
        <taxon>Eukaryota</taxon>
        <taxon>Metazoa</taxon>
        <taxon>Ecdysozoa</taxon>
        <taxon>Arthropoda</taxon>
        <taxon>Chelicerata</taxon>
        <taxon>Arachnida</taxon>
        <taxon>Araneae</taxon>
        <taxon>Araneomorphae</taxon>
        <taxon>Entelegynae</taxon>
        <taxon>Araneoidea</taxon>
        <taxon>Araneidae</taxon>
        <taxon>Caerostris</taxon>
    </lineage>
</organism>
<dbReference type="EMBL" id="BPLR01018330">
    <property type="protein sequence ID" value="GIY98736.1"/>
    <property type="molecule type" value="Genomic_DNA"/>
</dbReference>
<reference evidence="1 2" key="1">
    <citation type="submission" date="2021-06" db="EMBL/GenBank/DDBJ databases">
        <title>Caerostris extrusa draft genome.</title>
        <authorList>
            <person name="Kono N."/>
            <person name="Arakawa K."/>
        </authorList>
    </citation>
    <scope>NUCLEOTIDE SEQUENCE [LARGE SCALE GENOMIC DNA]</scope>
</reference>
<keyword evidence="2" id="KW-1185">Reference proteome</keyword>
<protein>
    <submittedName>
        <fullName evidence="1">Uncharacterized protein</fullName>
    </submittedName>
</protein>
<comment type="caution">
    <text evidence="1">The sequence shown here is derived from an EMBL/GenBank/DDBJ whole genome shotgun (WGS) entry which is preliminary data.</text>
</comment>
<accession>A0AAV4XU97</accession>
<dbReference type="Proteomes" id="UP001054945">
    <property type="component" value="Unassembled WGS sequence"/>
</dbReference>
<proteinExistence type="predicted"/>